<dbReference type="EMBL" id="VUAO01000012">
    <property type="protein sequence ID" value="KAA8797951.1"/>
    <property type="molecule type" value="Genomic_DNA"/>
</dbReference>
<dbReference type="RefSeq" id="WP_065989275.1">
    <property type="nucleotide sequence ID" value="NZ_CP047143.1"/>
</dbReference>
<dbReference type="Proteomes" id="UP000322051">
    <property type="component" value="Unassembled WGS sequence"/>
</dbReference>
<sequence length="109" mass="12314">MNKDAIWLAAFFLFVITFSVWLGEIMMNYVNQRVKDKRLKIAGNVLAVISVLCLIFSTIAKSISFRTPVTLKMQALDDWYNILSGVGVIAVIGVVIILYINSQTKRDKE</sequence>
<gene>
    <name evidence="2" type="ORF">F1C02_05635</name>
    <name evidence="3" type="ORF">GSR61_10775</name>
</gene>
<keyword evidence="1" id="KW-0472">Membrane</keyword>
<keyword evidence="1" id="KW-1133">Transmembrane helix</keyword>
<protein>
    <submittedName>
        <fullName evidence="2">Uncharacterized protein</fullName>
    </submittedName>
</protein>
<name>A0AAN5W892_9LACO</name>
<feature type="transmembrane region" description="Helical" evidence="1">
    <location>
        <begin position="41"/>
        <end position="59"/>
    </location>
</feature>
<proteinExistence type="predicted"/>
<evidence type="ECO:0000313" key="5">
    <source>
        <dbReference type="Proteomes" id="UP000464915"/>
    </source>
</evidence>
<evidence type="ECO:0000313" key="4">
    <source>
        <dbReference type="Proteomes" id="UP000322051"/>
    </source>
</evidence>
<reference evidence="2 4" key="1">
    <citation type="submission" date="2019-09" db="EMBL/GenBank/DDBJ databases">
        <title>Comparative analysis of L. crispatus genomes revealed niche specific adaptation to different host and body sites.</title>
        <authorList>
            <person name="Pan M."/>
            <person name="Hidalgo-Cantabrana C."/>
            <person name="Barrangou R."/>
        </authorList>
    </citation>
    <scope>NUCLEOTIDE SEQUENCE [LARGE SCALE GENOMIC DNA]</scope>
    <source>
        <strain evidence="2 4">NCK973</strain>
    </source>
</reference>
<dbReference type="EMBL" id="CP047143">
    <property type="protein sequence ID" value="QHQ69062.1"/>
    <property type="molecule type" value="Genomic_DNA"/>
</dbReference>
<evidence type="ECO:0000256" key="1">
    <source>
        <dbReference type="SAM" id="Phobius"/>
    </source>
</evidence>
<evidence type="ECO:0000313" key="3">
    <source>
        <dbReference type="EMBL" id="QHQ69062.1"/>
    </source>
</evidence>
<accession>A0AAN5W892</accession>
<feature type="transmembrane region" description="Helical" evidence="1">
    <location>
        <begin position="79"/>
        <end position="100"/>
    </location>
</feature>
<geneLocation type="plasmid" evidence="3 5">
    <name>unnamed</name>
</geneLocation>
<keyword evidence="1" id="KW-0812">Transmembrane</keyword>
<keyword evidence="3" id="KW-0614">Plasmid</keyword>
<dbReference type="AlphaFoldDB" id="A0AAN5W892"/>
<organism evidence="2 4">
    <name type="scientific">Lactobacillus crispatus</name>
    <dbReference type="NCBI Taxonomy" id="47770"/>
    <lineage>
        <taxon>Bacteria</taxon>
        <taxon>Bacillati</taxon>
        <taxon>Bacillota</taxon>
        <taxon>Bacilli</taxon>
        <taxon>Lactobacillales</taxon>
        <taxon>Lactobacillaceae</taxon>
        <taxon>Lactobacillus</taxon>
    </lineage>
</organism>
<dbReference type="Proteomes" id="UP000464915">
    <property type="component" value="Plasmid unnamed"/>
</dbReference>
<feature type="transmembrane region" description="Helical" evidence="1">
    <location>
        <begin position="6"/>
        <end position="29"/>
    </location>
</feature>
<evidence type="ECO:0000313" key="2">
    <source>
        <dbReference type="EMBL" id="KAA8797951.1"/>
    </source>
</evidence>
<reference evidence="3 5" key="2">
    <citation type="submission" date="2019-12" db="EMBL/GenBank/DDBJ databases">
        <title>Complete Genome Sequences of Lactobacillus strains, C25 and P38, Isolated from Chicken Cecum.</title>
        <authorList>
            <person name="Hassan H.M."/>
            <person name="Mendoza M."/>
            <person name="Rezvani M."/>
            <person name="Koci M.D."/>
            <person name="Dickey A.N."/>
            <person name="Scholl E.H."/>
        </authorList>
    </citation>
    <scope>NUCLEOTIDE SEQUENCE [LARGE SCALE GENOMIC DNA]</scope>
    <source>
        <strain evidence="3 5">C25</strain>
        <plasmid evidence="3 5">unnamed</plasmid>
    </source>
</reference>